<gene>
    <name evidence="1" type="ORF">B296_00015098</name>
</gene>
<evidence type="ECO:0000313" key="1">
    <source>
        <dbReference type="EMBL" id="RRT35558.1"/>
    </source>
</evidence>
<dbReference type="EMBL" id="AMZH03024862">
    <property type="protein sequence ID" value="RRT35558.1"/>
    <property type="molecule type" value="Genomic_DNA"/>
</dbReference>
<organism evidence="1 2">
    <name type="scientific">Ensete ventricosum</name>
    <name type="common">Abyssinian banana</name>
    <name type="synonym">Musa ensete</name>
    <dbReference type="NCBI Taxonomy" id="4639"/>
    <lineage>
        <taxon>Eukaryota</taxon>
        <taxon>Viridiplantae</taxon>
        <taxon>Streptophyta</taxon>
        <taxon>Embryophyta</taxon>
        <taxon>Tracheophyta</taxon>
        <taxon>Spermatophyta</taxon>
        <taxon>Magnoliopsida</taxon>
        <taxon>Liliopsida</taxon>
        <taxon>Zingiberales</taxon>
        <taxon>Musaceae</taxon>
        <taxon>Ensete</taxon>
    </lineage>
</organism>
<protein>
    <submittedName>
        <fullName evidence="1">Uncharacterized protein</fullName>
    </submittedName>
</protein>
<accession>A0A426X7Y0</accession>
<evidence type="ECO:0000313" key="2">
    <source>
        <dbReference type="Proteomes" id="UP000287651"/>
    </source>
</evidence>
<name>A0A426X7Y0_ENSVE</name>
<comment type="caution">
    <text evidence="1">The sequence shown here is derived from an EMBL/GenBank/DDBJ whole genome shotgun (WGS) entry which is preliminary data.</text>
</comment>
<dbReference type="AlphaFoldDB" id="A0A426X7Y0"/>
<dbReference type="Proteomes" id="UP000287651">
    <property type="component" value="Unassembled WGS sequence"/>
</dbReference>
<reference evidence="1 2" key="1">
    <citation type="journal article" date="2014" name="Agronomy (Basel)">
        <title>A Draft Genome Sequence for Ensete ventricosum, the Drought-Tolerant Tree Against Hunger.</title>
        <authorList>
            <person name="Harrison J."/>
            <person name="Moore K.A."/>
            <person name="Paszkiewicz K."/>
            <person name="Jones T."/>
            <person name="Grant M."/>
            <person name="Ambacheew D."/>
            <person name="Muzemil S."/>
            <person name="Studholme D.J."/>
        </authorList>
    </citation>
    <scope>NUCLEOTIDE SEQUENCE [LARGE SCALE GENOMIC DNA]</scope>
</reference>
<proteinExistence type="predicted"/>
<sequence>MIYDFTIPGLSMLTKSGRDRVDCEGSKEEGKPPVVAAALQARTTVASSQGVVANGQQPGRKGLLPTVRPQGAAAHGYAARGGCPLQGAAPRPGLPLVGAVANRSCGHRQPVRCCPKAAVPVAGAAAHADGVQHRHLRRATAVQMGVRRGLGHPFK</sequence>